<dbReference type="Proteomes" id="UP000215148">
    <property type="component" value="Chromosome 2"/>
</dbReference>
<dbReference type="EMBL" id="CP022742">
    <property type="protein sequence ID" value="ASU24213.1"/>
    <property type="molecule type" value="Genomic_DNA"/>
</dbReference>
<gene>
    <name evidence="2" type="ORF">CCZ37_16465</name>
    <name evidence="3" type="ORF">CCZ37_16880</name>
    <name evidence="4" type="ORF">CCZ37_17270</name>
</gene>
<dbReference type="EMBL" id="CP022742">
    <property type="protein sequence ID" value="ASU24111.1"/>
    <property type="molecule type" value="Genomic_DNA"/>
</dbReference>
<evidence type="ECO:0000256" key="1">
    <source>
        <dbReference type="SAM" id="Phobius"/>
    </source>
</evidence>
<dbReference type="KEGG" id="vqi:CCZ37_17270"/>
<keyword evidence="1" id="KW-0812">Transmembrane</keyword>
<dbReference type="KEGG" id="vqi:CCZ37_16465"/>
<organism evidence="2 5">
    <name type="scientific">Vibrio qinghaiensis</name>
    <dbReference type="NCBI Taxonomy" id="2025808"/>
    <lineage>
        <taxon>Bacteria</taxon>
        <taxon>Pseudomonadati</taxon>
        <taxon>Pseudomonadota</taxon>
        <taxon>Gammaproteobacteria</taxon>
        <taxon>Vibrionales</taxon>
        <taxon>Vibrionaceae</taxon>
        <taxon>Vibrio</taxon>
    </lineage>
</organism>
<accession>A0A223N2L8</accession>
<keyword evidence="1" id="KW-0472">Membrane</keyword>
<reference evidence="2 5" key="1">
    <citation type="submission" date="2017-08" db="EMBL/GenBank/DDBJ databases">
        <title>The Vibrio qinghaiensis sp.-Q67 is a luminous bacteria isolated firstly from Qinghai lake, Qinghai province, China, which has been proved to be very sensitive to detect environmental and food pollutants. Therefore, complete genome analysis of V. qinghaiensis sp.-Q67 highlights the potential application of this strain on detection of hazards in the contaminated environments.</title>
        <authorList>
            <person name="Gong L."/>
        </authorList>
    </citation>
    <scope>NUCLEOTIDE SEQUENCE [LARGE SCALE GENOMIC DNA]</scope>
    <source>
        <strain evidence="2 5">Q67</strain>
    </source>
</reference>
<protein>
    <submittedName>
        <fullName evidence="2">DUF2845 domain-containing protein</fullName>
    </submittedName>
</protein>
<dbReference type="RefSeq" id="WP_094501579.1">
    <property type="nucleotide sequence ID" value="NZ_CAWNHI010000002.1"/>
</dbReference>
<evidence type="ECO:0000313" key="3">
    <source>
        <dbReference type="EMBL" id="ASU24166.1"/>
    </source>
</evidence>
<evidence type="ECO:0000313" key="5">
    <source>
        <dbReference type="Proteomes" id="UP000215148"/>
    </source>
</evidence>
<sequence length="106" mass="12474">MELLVWFLVFVAVIIVISGYLDKKKRQRLMAKYGNAELVDRLMKKTIWEGQTEEQLIDSLGKPLDIDQKVLKTKVKETWKYDKAGKNRYNLRIIVENGFVVGWDKK</sequence>
<feature type="transmembrane region" description="Helical" evidence="1">
    <location>
        <begin position="6"/>
        <end position="22"/>
    </location>
</feature>
<keyword evidence="1" id="KW-1133">Transmembrane helix</keyword>
<evidence type="ECO:0000313" key="2">
    <source>
        <dbReference type="EMBL" id="ASU24111.1"/>
    </source>
</evidence>
<name>A0A223N2L8_9VIBR</name>
<keyword evidence="5" id="KW-1185">Reference proteome</keyword>
<dbReference type="KEGG" id="vqi:CCZ37_16880"/>
<proteinExistence type="predicted"/>
<dbReference type="EMBL" id="CP022742">
    <property type="protein sequence ID" value="ASU24166.1"/>
    <property type="molecule type" value="Genomic_DNA"/>
</dbReference>
<evidence type="ECO:0000313" key="4">
    <source>
        <dbReference type="EMBL" id="ASU24213.1"/>
    </source>
</evidence>
<dbReference type="AlphaFoldDB" id="A0A223N2L8"/>